<organism evidence="1 2">
    <name type="scientific">Rhododendron griersonianum</name>
    <dbReference type="NCBI Taxonomy" id="479676"/>
    <lineage>
        <taxon>Eukaryota</taxon>
        <taxon>Viridiplantae</taxon>
        <taxon>Streptophyta</taxon>
        <taxon>Embryophyta</taxon>
        <taxon>Tracheophyta</taxon>
        <taxon>Spermatophyta</taxon>
        <taxon>Magnoliopsida</taxon>
        <taxon>eudicotyledons</taxon>
        <taxon>Gunneridae</taxon>
        <taxon>Pentapetalae</taxon>
        <taxon>asterids</taxon>
        <taxon>Ericales</taxon>
        <taxon>Ericaceae</taxon>
        <taxon>Ericoideae</taxon>
        <taxon>Rhodoreae</taxon>
        <taxon>Rhododendron</taxon>
    </lineage>
</organism>
<comment type="caution">
    <text evidence="1">The sequence shown here is derived from an EMBL/GenBank/DDBJ whole genome shotgun (WGS) entry which is preliminary data.</text>
</comment>
<evidence type="ECO:0000313" key="1">
    <source>
        <dbReference type="EMBL" id="KAG5531689.1"/>
    </source>
</evidence>
<dbReference type="Proteomes" id="UP000823749">
    <property type="component" value="Chromosome 9"/>
</dbReference>
<proteinExistence type="predicted"/>
<protein>
    <submittedName>
        <fullName evidence="1">Uncharacterized protein</fullName>
    </submittedName>
</protein>
<name>A0AAV6IWX6_9ERIC</name>
<accession>A0AAV6IWX6</accession>
<gene>
    <name evidence="1" type="ORF">RHGRI_026344</name>
</gene>
<dbReference type="EMBL" id="JACTNZ010000009">
    <property type="protein sequence ID" value="KAG5531689.1"/>
    <property type="molecule type" value="Genomic_DNA"/>
</dbReference>
<dbReference type="AlphaFoldDB" id="A0AAV6IWX6"/>
<reference evidence="1" key="1">
    <citation type="submission" date="2020-08" db="EMBL/GenBank/DDBJ databases">
        <title>Plant Genome Project.</title>
        <authorList>
            <person name="Zhang R.-G."/>
        </authorList>
    </citation>
    <scope>NUCLEOTIDE SEQUENCE</scope>
    <source>
        <strain evidence="1">WSP0</strain>
        <tissue evidence="1">Leaf</tissue>
    </source>
</reference>
<sequence length="50" mass="5731">MNLQLNDDEDENDIDYDDECEVEKMATCGDGENGKAIERLNLNIWKIGKL</sequence>
<evidence type="ECO:0000313" key="2">
    <source>
        <dbReference type="Proteomes" id="UP000823749"/>
    </source>
</evidence>
<keyword evidence="2" id="KW-1185">Reference proteome</keyword>